<dbReference type="SUPFAM" id="SSF52317">
    <property type="entry name" value="Class I glutamine amidotransferase-like"/>
    <property type="match status" value="1"/>
</dbReference>
<evidence type="ECO:0000259" key="1">
    <source>
        <dbReference type="Pfam" id="PF00117"/>
    </source>
</evidence>
<protein>
    <submittedName>
        <fullName evidence="2">Type 1 glutamine amidotransferase</fullName>
    </submittedName>
</protein>
<dbReference type="EMBL" id="JBHSKG010000003">
    <property type="protein sequence ID" value="MFC5138377.1"/>
    <property type="molecule type" value="Genomic_DNA"/>
</dbReference>
<dbReference type="Proteomes" id="UP001596175">
    <property type="component" value="Unassembled WGS sequence"/>
</dbReference>
<dbReference type="PANTHER" id="PTHR42695:SF5">
    <property type="entry name" value="GLUTAMINE AMIDOTRANSFERASE YLR126C-RELATED"/>
    <property type="match status" value="1"/>
</dbReference>
<sequence length="243" mass="25628">MTTAQGTGAMDEDRRVLFLQHQDDCGPGHLGDRVRELGLPMEVAHLSHGDRPADPSRYALVVALGSDDSTLDDAVGYLADETAFLTAAVAAEVPVLGVCFGAQLLATVLGARVRPLDAPEIGWLDVETIRPDVVGSGPWLVWHLDAFECPPDAELLATTDVAVQAFRQGPHLGVQFHPEATPESAGAWAAKYPRALAAAGIDPSALLAETDRRQPESRERAAALLDEVVNGVSSAGTRTTLGP</sequence>
<proteinExistence type="predicted"/>
<dbReference type="PRINTS" id="PR00096">
    <property type="entry name" value="GATASE"/>
</dbReference>
<dbReference type="CDD" id="cd01741">
    <property type="entry name" value="GATase1_1"/>
    <property type="match status" value="1"/>
</dbReference>
<evidence type="ECO:0000313" key="3">
    <source>
        <dbReference type="Proteomes" id="UP001596175"/>
    </source>
</evidence>
<name>A0ABV9ZDX8_9PSEU</name>
<gene>
    <name evidence="2" type="ORF">ACFPK1_09065</name>
</gene>
<dbReference type="PROSITE" id="PS51273">
    <property type="entry name" value="GATASE_TYPE_1"/>
    <property type="match status" value="1"/>
</dbReference>
<dbReference type="Gene3D" id="3.40.50.880">
    <property type="match status" value="1"/>
</dbReference>
<dbReference type="InterPro" id="IPR029062">
    <property type="entry name" value="Class_I_gatase-like"/>
</dbReference>
<keyword evidence="3" id="KW-1185">Reference proteome</keyword>
<comment type="caution">
    <text evidence="2">The sequence shown here is derived from an EMBL/GenBank/DDBJ whole genome shotgun (WGS) entry which is preliminary data.</text>
</comment>
<evidence type="ECO:0000313" key="2">
    <source>
        <dbReference type="EMBL" id="MFC5138377.1"/>
    </source>
</evidence>
<reference evidence="3" key="1">
    <citation type="journal article" date="2019" name="Int. J. Syst. Evol. Microbiol.">
        <title>The Global Catalogue of Microorganisms (GCM) 10K type strain sequencing project: providing services to taxonomists for standard genome sequencing and annotation.</title>
        <authorList>
            <consortium name="The Broad Institute Genomics Platform"/>
            <consortium name="The Broad Institute Genome Sequencing Center for Infectious Disease"/>
            <person name="Wu L."/>
            <person name="Ma J."/>
        </authorList>
    </citation>
    <scope>NUCLEOTIDE SEQUENCE [LARGE SCALE GENOMIC DNA]</scope>
    <source>
        <strain evidence="3">XZYJ18</strain>
    </source>
</reference>
<organism evidence="2 3">
    <name type="scientific">Actinomycetospora rhizophila</name>
    <dbReference type="NCBI Taxonomy" id="1416876"/>
    <lineage>
        <taxon>Bacteria</taxon>
        <taxon>Bacillati</taxon>
        <taxon>Actinomycetota</taxon>
        <taxon>Actinomycetes</taxon>
        <taxon>Pseudonocardiales</taxon>
        <taxon>Pseudonocardiaceae</taxon>
        <taxon>Actinomycetospora</taxon>
    </lineage>
</organism>
<feature type="domain" description="Glutamine amidotransferase" evidence="1">
    <location>
        <begin position="81"/>
        <end position="186"/>
    </location>
</feature>
<dbReference type="InterPro" id="IPR044992">
    <property type="entry name" value="ChyE-like"/>
</dbReference>
<dbReference type="RefSeq" id="WP_378020582.1">
    <property type="nucleotide sequence ID" value="NZ_JBHSKG010000003.1"/>
</dbReference>
<dbReference type="InterPro" id="IPR017926">
    <property type="entry name" value="GATASE"/>
</dbReference>
<accession>A0ABV9ZDX8</accession>
<dbReference type="PANTHER" id="PTHR42695">
    <property type="entry name" value="GLUTAMINE AMIDOTRANSFERASE YLR126C-RELATED"/>
    <property type="match status" value="1"/>
</dbReference>
<keyword evidence="2" id="KW-0315">Glutamine amidotransferase</keyword>
<dbReference type="Pfam" id="PF00117">
    <property type="entry name" value="GATase"/>
    <property type="match status" value="1"/>
</dbReference>
<dbReference type="PRINTS" id="PR00097">
    <property type="entry name" value="ANTSNTHASEII"/>
</dbReference>